<dbReference type="Proteomes" id="UP001283341">
    <property type="component" value="Unassembled WGS sequence"/>
</dbReference>
<comment type="caution">
    <text evidence="2">The sequence shown here is derived from an EMBL/GenBank/DDBJ whole genome shotgun (WGS) entry which is preliminary data.</text>
</comment>
<proteinExistence type="predicted"/>
<evidence type="ECO:0000313" key="3">
    <source>
        <dbReference type="Proteomes" id="UP001283341"/>
    </source>
</evidence>
<dbReference type="AlphaFoldDB" id="A0AAE0ITL7"/>
<name>A0AAE0ITL7_9PEZI</name>
<gene>
    <name evidence="2" type="ORF">B0H66DRAFT_598258</name>
</gene>
<reference evidence="2" key="1">
    <citation type="journal article" date="2023" name="Mol. Phylogenet. Evol.">
        <title>Genome-scale phylogeny and comparative genomics of the fungal order Sordariales.</title>
        <authorList>
            <person name="Hensen N."/>
            <person name="Bonometti L."/>
            <person name="Westerberg I."/>
            <person name="Brannstrom I.O."/>
            <person name="Guillou S."/>
            <person name="Cros-Aarteil S."/>
            <person name="Calhoun S."/>
            <person name="Haridas S."/>
            <person name="Kuo A."/>
            <person name="Mondo S."/>
            <person name="Pangilinan J."/>
            <person name="Riley R."/>
            <person name="LaButti K."/>
            <person name="Andreopoulos B."/>
            <person name="Lipzen A."/>
            <person name="Chen C."/>
            <person name="Yan M."/>
            <person name="Daum C."/>
            <person name="Ng V."/>
            <person name="Clum A."/>
            <person name="Steindorff A."/>
            <person name="Ohm R.A."/>
            <person name="Martin F."/>
            <person name="Silar P."/>
            <person name="Natvig D.O."/>
            <person name="Lalanne C."/>
            <person name="Gautier V."/>
            <person name="Ament-Velasquez S.L."/>
            <person name="Kruys A."/>
            <person name="Hutchinson M.I."/>
            <person name="Powell A.J."/>
            <person name="Barry K."/>
            <person name="Miller A.N."/>
            <person name="Grigoriev I.V."/>
            <person name="Debuchy R."/>
            <person name="Gladieux P."/>
            <person name="Hiltunen Thoren M."/>
            <person name="Johannesson H."/>
        </authorList>
    </citation>
    <scope>NUCLEOTIDE SEQUENCE</scope>
    <source>
        <strain evidence="2">CBS 118394</strain>
    </source>
</reference>
<organism evidence="2 3">
    <name type="scientific">Apodospora peruviana</name>
    <dbReference type="NCBI Taxonomy" id="516989"/>
    <lineage>
        <taxon>Eukaryota</taxon>
        <taxon>Fungi</taxon>
        <taxon>Dikarya</taxon>
        <taxon>Ascomycota</taxon>
        <taxon>Pezizomycotina</taxon>
        <taxon>Sordariomycetes</taxon>
        <taxon>Sordariomycetidae</taxon>
        <taxon>Sordariales</taxon>
        <taxon>Lasiosphaeriaceae</taxon>
        <taxon>Apodospora</taxon>
    </lineage>
</organism>
<feature type="region of interest" description="Disordered" evidence="1">
    <location>
        <begin position="180"/>
        <end position="201"/>
    </location>
</feature>
<accession>A0AAE0ITL7</accession>
<evidence type="ECO:0000256" key="1">
    <source>
        <dbReference type="SAM" id="MobiDB-lite"/>
    </source>
</evidence>
<sequence>MSNHYINLRPAQFLTLAFKVGERVVDGVAAASKTLKSPHTKSKESFLSASFSERSSSAKSLWPESPVVIYTNDGWSSSESGDNDESTRSGVWGINSSRPPSPNPPTADSSGNITCTVDDNNRELVVVVYSGSAAMVDGRFHLVTLMRDGNKQPRPIRQNAMGFCRKDHRLRAVRLFNFNEQRHLPSPSPSTAPQHPNSEDPNMVMAALGPVADKNSNKWRVMVRMAKRDGKIVFTTIAENERPWSTRFLETSVSELEKSGEVGVPLSAMDLYCELSVAYWQFHNRWQYRG</sequence>
<protein>
    <submittedName>
        <fullName evidence="2">Uncharacterized protein</fullName>
    </submittedName>
</protein>
<feature type="compositionally biased region" description="Polar residues" evidence="1">
    <location>
        <begin position="189"/>
        <end position="200"/>
    </location>
</feature>
<dbReference type="EMBL" id="JAUEDM010000001">
    <property type="protein sequence ID" value="KAK3330732.1"/>
    <property type="molecule type" value="Genomic_DNA"/>
</dbReference>
<reference evidence="2" key="2">
    <citation type="submission" date="2023-06" db="EMBL/GenBank/DDBJ databases">
        <authorList>
            <consortium name="Lawrence Berkeley National Laboratory"/>
            <person name="Haridas S."/>
            <person name="Hensen N."/>
            <person name="Bonometti L."/>
            <person name="Westerberg I."/>
            <person name="Brannstrom I.O."/>
            <person name="Guillou S."/>
            <person name="Cros-Aarteil S."/>
            <person name="Calhoun S."/>
            <person name="Kuo A."/>
            <person name="Mondo S."/>
            <person name="Pangilinan J."/>
            <person name="Riley R."/>
            <person name="Labutti K."/>
            <person name="Andreopoulos B."/>
            <person name="Lipzen A."/>
            <person name="Chen C."/>
            <person name="Yanf M."/>
            <person name="Daum C."/>
            <person name="Ng V."/>
            <person name="Clum A."/>
            <person name="Steindorff A."/>
            <person name="Ohm R."/>
            <person name="Martin F."/>
            <person name="Silar P."/>
            <person name="Natvig D."/>
            <person name="Lalanne C."/>
            <person name="Gautier V."/>
            <person name="Ament-Velasquez S.L."/>
            <person name="Kruys A."/>
            <person name="Hutchinson M.I."/>
            <person name="Powell A.J."/>
            <person name="Barry K."/>
            <person name="Miller A.N."/>
            <person name="Grigoriev I.V."/>
            <person name="Debuchy R."/>
            <person name="Gladieux P."/>
            <person name="Thoren M.H."/>
            <person name="Johannesson H."/>
        </authorList>
    </citation>
    <scope>NUCLEOTIDE SEQUENCE</scope>
    <source>
        <strain evidence="2">CBS 118394</strain>
    </source>
</reference>
<feature type="region of interest" description="Disordered" evidence="1">
    <location>
        <begin position="73"/>
        <end position="115"/>
    </location>
</feature>
<evidence type="ECO:0000313" key="2">
    <source>
        <dbReference type="EMBL" id="KAK3330732.1"/>
    </source>
</evidence>
<keyword evidence="3" id="KW-1185">Reference proteome</keyword>